<dbReference type="Pfam" id="PF00723">
    <property type="entry name" value="Glyco_hydro_15"/>
    <property type="match status" value="1"/>
</dbReference>
<dbReference type="EMBL" id="FOAA01000005">
    <property type="protein sequence ID" value="SEK81985.1"/>
    <property type="molecule type" value="Genomic_DNA"/>
</dbReference>
<feature type="region of interest" description="Disordered" evidence="1">
    <location>
        <begin position="603"/>
        <end position="625"/>
    </location>
</feature>
<organism evidence="4 5">
    <name type="scientific">Ectothiorhodospira marina</name>
    <dbReference type="NCBI Taxonomy" id="1396821"/>
    <lineage>
        <taxon>Bacteria</taxon>
        <taxon>Pseudomonadati</taxon>
        <taxon>Pseudomonadota</taxon>
        <taxon>Gammaproteobacteria</taxon>
        <taxon>Chromatiales</taxon>
        <taxon>Ectothiorhodospiraceae</taxon>
        <taxon>Ectothiorhodospira</taxon>
    </lineage>
</organism>
<gene>
    <name evidence="4" type="ORF">SAMN05444515_105140</name>
</gene>
<dbReference type="RefSeq" id="WP_090252399.1">
    <property type="nucleotide sequence ID" value="NZ_FOAA01000005.1"/>
</dbReference>
<dbReference type="SUPFAM" id="SSF48208">
    <property type="entry name" value="Six-hairpin glycosidases"/>
    <property type="match status" value="1"/>
</dbReference>
<reference evidence="5" key="1">
    <citation type="submission" date="2016-10" db="EMBL/GenBank/DDBJ databases">
        <authorList>
            <person name="Varghese N."/>
            <person name="Submissions S."/>
        </authorList>
    </citation>
    <scope>NUCLEOTIDE SEQUENCE [LARGE SCALE GENOMIC DNA]</scope>
    <source>
        <strain evidence="5">DSM 241</strain>
    </source>
</reference>
<evidence type="ECO:0000259" key="3">
    <source>
        <dbReference type="Pfam" id="PF19291"/>
    </source>
</evidence>
<dbReference type="InterPro" id="IPR011613">
    <property type="entry name" value="GH15-like"/>
</dbReference>
<dbReference type="AlphaFoldDB" id="A0A1H7K7U9"/>
<dbReference type="InterPro" id="IPR045582">
    <property type="entry name" value="Trehalase-like_N"/>
</dbReference>
<dbReference type="Gene3D" id="1.50.10.10">
    <property type="match status" value="1"/>
</dbReference>
<dbReference type="PANTHER" id="PTHR31616">
    <property type="entry name" value="TREHALASE"/>
    <property type="match status" value="1"/>
</dbReference>
<protein>
    <submittedName>
        <fullName evidence="4">Glucoamylase (Glucan-1,4-alpha-glucosidase), GH15 family</fullName>
    </submittedName>
</protein>
<accession>A0A1H7K7U9</accession>
<evidence type="ECO:0000256" key="1">
    <source>
        <dbReference type="SAM" id="MobiDB-lite"/>
    </source>
</evidence>
<dbReference type="Pfam" id="PF19291">
    <property type="entry name" value="TREH_N"/>
    <property type="match status" value="1"/>
</dbReference>
<evidence type="ECO:0000259" key="2">
    <source>
        <dbReference type="Pfam" id="PF00723"/>
    </source>
</evidence>
<dbReference type="InterPro" id="IPR012341">
    <property type="entry name" value="6hp_glycosidase-like_sf"/>
</dbReference>
<dbReference type="STRING" id="1396821.SAMN05444515_105140"/>
<dbReference type="InterPro" id="IPR008928">
    <property type="entry name" value="6-hairpin_glycosidase_sf"/>
</dbReference>
<feature type="domain" description="GH15-like" evidence="2">
    <location>
        <begin position="230"/>
        <end position="593"/>
    </location>
</feature>
<sequence length="625" mass="68481">MTHQEKPITRRGHFLPIEDHGLIGDGTTAALVGRDGAISWLCVPRFDSDPLFCGLLDHDQGGAFTVAPEPLLSACQSYHPDTGVLVTRMSGPDGTVEVTDALTLRAGADLSEDAPAGRGELLRYIRVVSGRVRLRLRIHPRGGARCDPHGAGLTLRPERQPGLDLHLGSSLILEGMDQCFDLRAGDTHHLVLSWGGHARRIHLHRPEETLQTTLEVWRQWMTHFDYQGPREALVRRSAITLKLMDYTATGAMIAAPTSSLPEALGGPRNWDYRYAWIRDAAFSVYAMGRIGLQHEAEGFIGWVLDAVERAGWPRVLYDVDGHVPPPEREDPDLGGYRGARPVRWGNDASEQRQHDVFGEILDCAYRWVQWGGSLDVRLWTQLRRLVDAAAREWRNPDHGIWEVRTAGRPFTYSAALCAVALDRGARLAETHHLPGDVEHWRAEAQAIREAILESAWDPELESLTEHLGGGALDASLLALPLRGVIPADHPKMVATTKAVMKHLGAGNGLLYRYLPEESPDGLSGHEGAFLLCSFWLVDNLLGQGRHDEAMALFDSLCERANPLGLFSEQIDPASGAFLGNFPQAFSHVGVISSAINLARAGFGRTTPDDGRDVPGPSPRGGEGLG</sequence>
<dbReference type="Proteomes" id="UP000199256">
    <property type="component" value="Unassembled WGS sequence"/>
</dbReference>
<proteinExistence type="predicted"/>
<keyword evidence="5" id="KW-1185">Reference proteome</keyword>
<dbReference type="OrthoDB" id="3902805at2"/>
<dbReference type="GO" id="GO:0004553">
    <property type="term" value="F:hydrolase activity, hydrolyzing O-glycosyl compounds"/>
    <property type="evidence" value="ECO:0007669"/>
    <property type="project" value="TreeGrafter"/>
</dbReference>
<evidence type="ECO:0000313" key="4">
    <source>
        <dbReference type="EMBL" id="SEK81985.1"/>
    </source>
</evidence>
<feature type="domain" description="Trehalase-like N-terminal" evidence="3">
    <location>
        <begin position="15"/>
        <end position="141"/>
    </location>
</feature>
<dbReference type="PANTHER" id="PTHR31616:SF0">
    <property type="entry name" value="GLUCAN 1,4-ALPHA-GLUCOSIDASE"/>
    <property type="match status" value="1"/>
</dbReference>
<name>A0A1H7K7U9_9GAMM</name>
<evidence type="ECO:0000313" key="5">
    <source>
        <dbReference type="Proteomes" id="UP000199256"/>
    </source>
</evidence>
<dbReference type="GO" id="GO:0005975">
    <property type="term" value="P:carbohydrate metabolic process"/>
    <property type="evidence" value="ECO:0007669"/>
    <property type="project" value="InterPro"/>
</dbReference>